<evidence type="ECO:0000313" key="1">
    <source>
        <dbReference type="EMBL" id="RMZ23187.1"/>
    </source>
</evidence>
<accession>A0A3M7IC61</accession>
<reference evidence="1 2" key="1">
    <citation type="journal article" date="2018" name="BMC Genomics">
        <title>Genomic evidence for intraspecific hybridization in a clonal and extremely halotolerant yeast.</title>
        <authorList>
            <person name="Gostincar C."/>
            <person name="Stajich J.E."/>
            <person name="Zupancic J."/>
            <person name="Zalar P."/>
            <person name="Gunde-Cimerman N."/>
        </authorList>
    </citation>
    <scope>NUCLEOTIDE SEQUENCE [LARGE SCALE GENOMIC DNA]</scope>
    <source>
        <strain evidence="1 2">EXF-120</strain>
    </source>
</reference>
<comment type="caution">
    <text evidence="1">The sequence shown here is derived from an EMBL/GenBank/DDBJ whole genome shotgun (WGS) entry which is preliminary data.</text>
</comment>
<sequence length="174" mass="20162">MYSSSVLAAKLLWRSNTRMPLRSSAFHSSTPQITLGRDWFTSRLASPLKRFPDNGFHVFNSTIKVEEEKWPWYSSEAFYPARIWQLLHARYQIIGKLGYGGHSTAWLCRDLRAERERLAYTRMNSLKSTHNGSLLIRKMLDTFEIDHRGQKHTCLIHEPLGISLETLRCSSPPP</sequence>
<dbReference type="InterPro" id="IPR011009">
    <property type="entry name" value="Kinase-like_dom_sf"/>
</dbReference>
<gene>
    <name evidence="1" type="ORF">D0859_12777</name>
</gene>
<proteinExistence type="predicted"/>
<dbReference type="Gene3D" id="1.10.510.10">
    <property type="entry name" value="Transferase(Phosphotransferase) domain 1"/>
    <property type="match status" value="1"/>
</dbReference>
<evidence type="ECO:0008006" key="3">
    <source>
        <dbReference type="Google" id="ProtNLM"/>
    </source>
</evidence>
<name>A0A3M7IC61_HORWE</name>
<dbReference type="OrthoDB" id="3827347at2759"/>
<dbReference type="Gene3D" id="3.30.200.20">
    <property type="entry name" value="Phosphorylase Kinase, domain 1"/>
    <property type="match status" value="2"/>
</dbReference>
<dbReference type="EMBL" id="QWIT01000504">
    <property type="protein sequence ID" value="RMZ23187.1"/>
    <property type="molecule type" value="Genomic_DNA"/>
</dbReference>
<organism evidence="1 2">
    <name type="scientific">Hortaea werneckii</name>
    <name type="common">Black yeast</name>
    <name type="synonym">Cladosporium werneckii</name>
    <dbReference type="NCBI Taxonomy" id="91943"/>
    <lineage>
        <taxon>Eukaryota</taxon>
        <taxon>Fungi</taxon>
        <taxon>Dikarya</taxon>
        <taxon>Ascomycota</taxon>
        <taxon>Pezizomycotina</taxon>
        <taxon>Dothideomycetes</taxon>
        <taxon>Dothideomycetidae</taxon>
        <taxon>Mycosphaerellales</taxon>
        <taxon>Teratosphaeriaceae</taxon>
        <taxon>Hortaea</taxon>
    </lineage>
</organism>
<dbReference type="Proteomes" id="UP000281677">
    <property type="component" value="Unassembled WGS sequence"/>
</dbReference>
<evidence type="ECO:0000313" key="2">
    <source>
        <dbReference type="Proteomes" id="UP000281677"/>
    </source>
</evidence>
<dbReference type="SUPFAM" id="SSF56112">
    <property type="entry name" value="Protein kinase-like (PK-like)"/>
    <property type="match status" value="1"/>
</dbReference>
<dbReference type="VEuPathDB" id="FungiDB:BTJ68_13345"/>
<dbReference type="AlphaFoldDB" id="A0A3M7IC61"/>
<protein>
    <recommendedName>
        <fullName evidence="3">Protein kinase domain-containing protein</fullName>
    </recommendedName>
</protein>